<keyword evidence="2" id="KW-1133">Transmembrane helix</keyword>
<feature type="transmembrane region" description="Helical" evidence="2">
    <location>
        <begin position="124"/>
        <end position="144"/>
    </location>
</feature>
<keyword evidence="2 3" id="KW-0812">Transmembrane</keyword>
<feature type="compositionally biased region" description="Polar residues" evidence="1">
    <location>
        <begin position="340"/>
        <end position="352"/>
    </location>
</feature>
<dbReference type="PANTHER" id="PTHR22168">
    <property type="entry name" value="TMEM26 PROTEIN"/>
    <property type="match status" value="1"/>
</dbReference>
<feature type="region of interest" description="Disordered" evidence="1">
    <location>
        <begin position="324"/>
        <end position="404"/>
    </location>
</feature>
<dbReference type="OMA" id="EDRIYED"/>
<organism evidence="3 4">
    <name type="scientific">Orchesella cincta</name>
    <name type="common">Springtail</name>
    <name type="synonym">Podura cincta</name>
    <dbReference type="NCBI Taxonomy" id="48709"/>
    <lineage>
        <taxon>Eukaryota</taxon>
        <taxon>Metazoa</taxon>
        <taxon>Ecdysozoa</taxon>
        <taxon>Arthropoda</taxon>
        <taxon>Hexapoda</taxon>
        <taxon>Collembola</taxon>
        <taxon>Entomobryomorpha</taxon>
        <taxon>Entomobryoidea</taxon>
        <taxon>Orchesellidae</taxon>
        <taxon>Orchesellinae</taxon>
        <taxon>Orchesella</taxon>
    </lineage>
</organism>
<feature type="compositionally biased region" description="Basic residues" evidence="1">
    <location>
        <begin position="376"/>
        <end position="388"/>
    </location>
</feature>
<feature type="compositionally biased region" description="Low complexity" evidence="1">
    <location>
        <begin position="684"/>
        <end position="700"/>
    </location>
</feature>
<feature type="compositionally biased region" description="Acidic residues" evidence="1">
    <location>
        <begin position="670"/>
        <end position="679"/>
    </location>
</feature>
<dbReference type="AlphaFoldDB" id="A0A1D2NBU7"/>
<feature type="transmembrane region" description="Helical" evidence="2">
    <location>
        <begin position="36"/>
        <end position="53"/>
    </location>
</feature>
<feature type="transmembrane region" description="Helical" evidence="2">
    <location>
        <begin position="12"/>
        <end position="30"/>
    </location>
</feature>
<keyword evidence="2" id="KW-0472">Membrane</keyword>
<gene>
    <name evidence="3" type="ORF">Ocin01_03968</name>
</gene>
<sequence length="794" mass="89042">MAKIIVVLKAILTRIIFGSHGLLAIWRVTAIKDDPYYWYLTASVFALGFEGIFTLTIKKNQEWKWFCPSVFFYLCSVVPAIWLIEVDKFDKKLALQNQADEAAAGWAAAAGPLLLVPVQLDAEMWVTVIEQFLMLILIIGRWMLPKGGLTRDQLSQLLLVYIGTAADIIEFFDSFKDEKISRHRVLCLLILSIWSWSLLQFTFVLTATKARRTRLTTDVKETPKLKLVNGIIKVREVCCNIDVWAILINIILQDAPFLIFRALLILYYKIISYMNIFFTAKNTLVIILQFYRLYVVQQDKNKELSKIQKACTSKNVANAVERAARMGPQKQDGKARLVKNSASNKRSGPTSKQAREKRDKHRSQDSISSQNTSKSHSSRRDKNGRRRSLSAGNIPEVGEGETFEDRIYEDDIELGMSGSAMSGTNDPDSHSQDEEESEVPLDEVSMASESRPRGVRKNIRMSENPGIYKISGSRSSGSSERGHGRYRQDTGYSSSSKDSGNSGGRRGRVHNNGGRSSGRTATSSTRSRSTAQRRRQFISSKYCSSIEMDGMIIPIDGGSSLQDNMLDNERLWQRRVAIGAVFFLFVVIFIFCMVAIYGGINPEGLVLRKNIRILKTTRPTTTTSEPSTEMPPTTTTTKPTHKTILLAGLPEDDGNVTTVIAPRQNSTALEEGDVPDLDGDVVASNSDNNNNSRSSDDSNNAVTDNLVIMLPTPTDKAVAEENEIRNDVTEKTFSKSQRESLRMNLKQNNELLSTPHHNLRHRMSRIFKFVSSNTNEEQIIAGHNMKSLRLRGLL</sequence>
<accession>A0A1D2NBU7</accession>
<feature type="transmembrane region" description="Helical" evidence="2">
    <location>
        <begin position="185"/>
        <end position="205"/>
    </location>
</feature>
<comment type="caution">
    <text evidence="3">The sequence shown here is derived from an EMBL/GenBank/DDBJ whole genome shotgun (WGS) entry which is preliminary data.</text>
</comment>
<feature type="region of interest" description="Disordered" evidence="1">
    <location>
        <begin position="664"/>
        <end position="702"/>
    </location>
</feature>
<dbReference type="OrthoDB" id="10042902at2759"/>
<protein>
    <submittedName>
        <fullName evidence="3">Transmembrane protein</fullName>
    </submittedName>
</protein>
<feature type="region of interest" description="Disordered" evidence="1">
    <location>
        <begin position="416"/>
        <end position="534"/>
    </location>
</feature>
<feature type="transmembrane region" description="Helical" evidence="2">
    <location>
        <begin position="576"/>
        <end position="600"/>
    </location>
</feature>
<dbReference type="EMBL" id="LJIJ01000098">
    <property type="protein sequence ID" value="ODN02711.1"/>
    <property type="molecule type" value="Genomic_DNA"/>
</dbReference>
<dbReference type="InterPro" id="IPR019169">
    <property type="entry name" value="Transmembrane_26"/>
</dbReference>
<evidence type="ECO:0000256" key="1">
    <source>
        <dbReference type="SAM" id="MobiDB-lite"/>
    </source>
</evidence>
<feature type="compositionally biased region" description="Low complexity" evidence="1">
    <location>
        <begin position="619"/>
        <end position="638"/>
    </location>
</feature>
<keyword evidence="4" id="KW-1185">Reference proteome</keyword>
<name>A0A1D2NBU7_ORCCI</name>
<feature type="region of interest" description="Disordered" evidence="1">
    <location>
        <begin position="619"/>
        <end position="639"/>
    </location>
</feature>
<dbReference type="Pfam" id="PF09772">
    <property type="entry name" value="Tmem26"/>
    <property type="match status" value="1"/>
</dbReference>
<evidence type="ECO:0000313" key="4">
    <source>
        <dbReference type="Proteomes" id="UP000094527"/>
    </source>
</evidence>
<reference evidence="3 4" key="1">
    <citation type="journal article" date="2016" name="Genome Biol. Evol.">
        <title>Gene Family Evolution Reflects Adaptation to Soil Environmental Stressors in the Genome of the Collembolan Orchesella cincta.</title>
        <authorList>
            <person name="Faddeeva-Vakhrusheva A."/>
            <person name="Derks M.F."/>
            <person name="Anvar S.Y."/>
            <person name="Agamennone V."/>
            <person name="Suring W."/>
            <person name="Smit S."/>
            <person name="van Straalen N.M."/>
            <person name="Roelofs D."/>
        </authorList>
    </citation>
    <scope>NUCLEOTIDE SEQUENCE [LARGE SCALE GENOMIC DNA]</scope>
    <source>
        <tissue evidence="3">Mixed pool</tissue>
    </source>
</reference>
<feature type="transmembrane region" description="Helical" evidence="2">
    <location>
        <begin position="243"/>
        <end position="268"/>
    </location>
</feature>
<feature type="transmembrane region" description="Helical" evidence="2">
    <location>
        <begin position="65"/>
        <end position="84"/>
    </location>
</feature>
<dbReference type="Proteomes" id="UP000094527">
    <property type="component" value="Unassembled WGS sequence"/>
</dbReference>
<evidence type="ECO:0000256" key="2">
    <source>
        <dbReference type="SAM" id="Phobius"/>
    </source>
</evidence>
<dbReference type="STRING" id="48709.A0A1D2NBU7"/>
<evidence type="ECO:0000313" key="3">
    <source>
        <dbReference type="EMBL" id="ODN02711.1"/>
    </source>
</evidence>
<dbReference type="PANTHER" id="PTHR22168:SF8">
    <property type="entry name" value="TRANSMEMBRANE PROTEIN 26"/>
    <property type="match status" value="1"/>
</dbReference>
<proteinExistence type="predicted"/>
<feature type="compositionally biased region" description="Low complexity" evidence="1">
    <location>
        <begin position="491"/>
        <end position="500"/>
    </location>
</feature>
<feature type="compositionally biased region" description="Low complexity" evidence="1">
    <location>
        <begin position="510"/>
        <end position="530"/>
    </location>
</feature>
<feature type="compositionally biased region" description="Polar residues" evidence="1">
    <location>
        <begin position="365"/>
        <end position="375"/>
    </location>
</feature>